<feature type="domain" description="V-SNARE coiled-coil homology" evidence="5">
    <location>
        <begin position="7"/>
        <end position="67"/>
    </location>
</feature>
<evidence type="ECO:0000313" key="6">
    <source>
        <dbReference type="Ensembl" id="ENSSFOP00015013719.1"/>
    </source>
</evidence>
<protein>
    <submittedName>
        <fullName evidence="6">Vesicle-associated membrane protein 5-like</fullName>
    </submittedName>
</protein>
<comment type="similarity">
    <text evidence="1">Belongs to the synaptobrevin family.</text>
</comment>
<dbReference type="InterPro" id="IPR001388">
    <property type="entry name" value="Synaptobrevin-like"/>
</dbReference>
<dbReference type="RefSeq" id="XP_018600253.1">
    <property type="nucleotide sequence ID" value="XM_018744737.1"/>
</dbReference>
<dbReference type="InterPro" id="IPR016444">
    <property type="entry name" value="Synaptobrevin/VAMP"/>
</dbReference>
<keyword evidence="4" id="KW-1133">Transmembrane helix</keyword>
<dbReference type="OrthoDB" id="190375at2759"/>
<dbReference type="GeneID" id="108929902"/>
<evidence type="ECO:0000256" key="2">
    <source>
        <dbReference type="ARBA" id="ARBA00046280"/>
    </source>
</evidence>
<dbReference type="GO" id="GO:0016192">
    <property type="term" value="P:vesicle-mediated transport"/>
    <property type="evidence" value="ECO:0007669"/>
    <property type="project" value="InterPro"/>
</dbReference>
<evidence type="ECO:0000256" key="3">
    <source>
        <dbReference type="PROSITE-ProRule" id="PRU00290"/>
    </source>
</evidence>
<dbReference type="AlphaFoldDB" id="A0A8C9V1Z3"/>
<dbReference type="KEGG" id="sfm:108929902"/>
<organism evidence="6 7">
    <name type="scientific">Scleropages formosus</name>
    <name type="common">Asian bonytongue</name>
    <name type="synonym">Osteoglossum formosum</name>
    <dbReference type="NCBI Taxonomy" id="113540"/>
    <lineage>
        <taxon>Eukaryota</taxon>
        <taxon>Metazoa</taxon>
        <taxon>Chordata</taxon>
        <taxon>Craniata</taxon>
        <taxon>Vertebrata</taxon>
        <taxon>Euteleostomi</taxon>
        <taxon>Actinopterygii</taxon>
        <taxon>Neopterygii</taxon>
        <taxon>Teleostei</taxon>
        <taxon>Osteoglossocephala</taxon>
        <taxon>Osteoglossomorpha</taxon>
        <taxon>Osteoglossiformes</taxon>
        <taxon>Osteoglossidae</taxon>
        <taxon>Scleropages</taxon>
    </lineage>
</organism>
<comment type="subcellular location">
    <subcellularLocation>
        <location evidence="2">Endomembrane system</location>
        <topology evidence="2">Single-pass type IV membrane protein</topology>
    </subcellularLocation>
</comment>
<feature type="transmembrane region" description="Helical" evidence="4">
    <location>
        <begin position="73"/>
        <end position="94"/>
    </location>
</feature>
<keyword evidence="3" id="KW-0175">Coiled coil</keyword>
<reference evidence="6" key="3">
    <citation type="submission" date="2025-09" db="UniProtKB">
        <authorList>
            <consortium name="Ensembl"/>
        </authorList>
    </citation>
    <scope>IDENTIFICATION</scope>
</reference>
<dbReference type="PANTHER" id="PTHR45701">
    <property type="entry name" value="SYNAPTOBREVIN FAMILY MEMBER"/>
    <property type="match status" value="1"/>
</dbReference>
<dbReference type="InterPro" id="IPR042855">
    <property type="entry name" value="V_SNARE_CC"/>
</dbReference>
<dbReference type="GeneTree" id="ENSGT00730000111371"/>
<dbReference type="Ensembl" id="ENSSFOT00015013888.2">
    <property type="protein sequence ID" value="ENSSFOP00015013719.1"/>
    <property type="gene ID" value="ENSSFOG00015008861.2"/>
</dbReference>
<dbReference type="Proteomes" id="UP000694397">
    <property type="component" value="Chromosome 6"/>
</dbReference>
<dbReference type="GO" id="GO:0012505">
    <property type="term" value="C:endomembrane system"/>
    <property type="evidence" value="ECO:0007669"/>
    <property type="project" value="UniProtKB-SubCell"/>
</dbReference>
<dbReference type="PROSITE" id="PS50892">
    <property type="entry name" value="V_SNARE"/>
    <property type="match status" value="1"/>
</dbReference>
<dbReference type="PRINTS" id="PR00219">
    <property type="entry name" value="SYNAPTOBREVN"/>
</dbReference>
<reference evidence="6" key="2">
    <citation type="submission" date="2025-08" db="UniProtKB">
        <authorList>
            <consortium name="Ensembl"/>
        </authorList>
    </citation>
    <scope>IDENTIFICATION</scope>
</reference>
<evidence type="ECO:0000259" key="5">
    <source>
        <dbReference type="PROSITE" id="PS50892"/>
    </source>
</evidence>
<evidence type="ECO:0000256" key="1">
    <source>
        <dbReference type="ARBA" id="ARBA00008025"/>
    </source>
</evidence>
<evidence type="ECO:0000256" key="4">
    <source>
        <dbReference type="SAM" id="Phobius"/>
    </source>
</evidence>
<reference evidence="6 7" key="1">
    <citation type="submission" date="2019-04" db="EMBL/GenBank/DDBJ databases">
        <authorList>
            <consortium name="Wellcome Sanger Institute Data Sharing"/>
        </authorList>
    </citation>
    <scope>NUCLEOTIDE SEQUENCE [LARGE SCALE GENOMIC DNA]</scope>
</reference>
<proteinExistence type="inferred from homology"/>
<keyword evidence="4" id="KW-0812">Transmembrane</keyword>
<sequence length="121" mass="13495">MTSGNSRLEKVHQEVDEVKTIMLDNINKNEERSGKLKELEDRADQVCVKSKSFRRTTVRVKQQSQWKNRKMKILLIAIVAGVVLVFIIIVIVFLSGSKSSSSEVAISDPAIALTTTPPRGN</sequence>
<keyword evidence="4" id="KW-0472">Membrane</keyword>
<dbReference type="Pfam" id="PF00957">
    <property type="entry name" value="Synaptobrevin"/>
    <property type="match status" value="1"/>
</dbReference>
<keyword evidence="7" id="KW-1185">Reference proteome</keyword>
<dbReference type="SUPFAM" id="SSF58038">
    <property type="entry name" value="SNARE fusion complex"/>
    <property type="match status" value="1"/>
</dbReference>
<gene>
    <name evidence="6" type="primary">LOC108929902</name>
</gene>
<dbReference type="GO" id="GO:0016020">
    <property type="term" value="C:membrane"/>
    <property type="evidence" value="ECO:0007669"/>
    <property type="project" value="InterPro"/>
</dbReference>
<dbReference type="Gene3D" id="1.20.5.110">
    <property type="match status" value="1"/>
</dbReference>
<accession>A0A8C9V1Z3</accession>
<name>A0A8C9V1Z3_SCLFO</name>
<evidence type="ECO:0000313" key="7">
    <source>
        <dbReference type="Proteomes" id="UP000694397"/>
    </source>
</evidence>